<organism evidence="2 3">
    <name type="scientific">Promicromonospora umidemergens</name>
    <dbReference type="NCBI Taxonomy" id="629679"/>
    <lineage>
        <taxon>Bacteria</taxon>
        <taxon>Bacillati</taxon>
        <taxon>Actinomycetota</taxon>
        <taxon>Actinomycetes</taxon>
        <taxon>Micrococcales</taxon>
        <taxon>Promicromonosporaceae</taxon>
        <taxon>Promicromonospora</taxon>
    </lineage>
</organism>
<dbReference type="PANTHER" id="PTHR34047:SF8">
    <property type="entry name" value="PROTEIN YKFC"/>
    <property type="match status" value="1"/>
</dbReference>
<protein>
    <submittedName>
        <fullName evidence="2">Group II intron reverse transcriptase/maturase</fullName>
    </submittedName>
</protein>
<accession>A0ABP8YE98</accession>
<feature type="domain" description="Reverse transcriptase" evidence="1">
    <location>
        <begin position="49"/>
        <end position="298"/>
    </location>
</feature>
<dbReference type="RefSeq" id="WP_253878349.1">
    <property type="nucleotide sequence ID" value="NZ_BAABHM010000058.1"/>
</dbReference>
<dbReference type="InterPro" id="IPR000477">
    <property type="entry name" value="RT_dom"/>
</dbReference>
<evidence type="ECO:0000313" key="2">
    <source>
        <dbReference type="EMBL" id="GAA4727533.1"/>
    </source>
</evidence>
<dbReference type="CDD" id="cd01651">
    <property type="entry name" value="RT_G2_intron"/>
    <property type="match status" value="1"/>
</dbReference>
<dbReference type="Pfam" id="PF08388">
    <property type="entry name" value="GIIM"/>
    <property type="match status" value="1"/>
</dbReference>
<dbReference type="GO" id="GO:0003964">
    <property type="term" value="F:RNA-directed DNA polymerase activity"/>
    <property type="evidence" value="ECO:0007669"/>
    <property type="project" value="UniProtKB-KW"/>
</dbReference>
<dbReference type="InterPro" id="IPR013597">
    <property type="entry name" value="Mat_intron_G2"/>
</dbReference>
<dbReference type="Pfam" id="PF00078">
    <property type="entry name" value="RVT_1"/>
    <property type="match status" value="1"/>
</dbReference>
<dbReference type="Proteomes" id="UP001500843">
    <property type="component" value="Unassembled WGS sequence"/>
</dbReference>
<dbReference type="PROSITE" id="PS50878">
    <property type="entry name" value="RT_POL"/>
    <property type="match status" value="1"/>
</dbReference>
<dbReference type="EMBL" id="BAABHM010000058">
    <property type="protein sequence ID" value="GAA4727533.1"/>
    <property type="molecule type" value="Genomic_DNA"/>
</dbReference>
<dbReference type="InterPro" id="IPR051083">
    <property type="entry name" value="GrpII_Intron_Splice-Mob/Def"/>
</dbReference>
<keyword evidence="2" id="KW-0548">Nucleotidyltransferase</keyword>
<keyword evidence="3" id="KW-1185">Reference proteome</keyword>
<comment type="caution">
    <text evidence="2">The sequence shown here is derived from an EMBL/GenBank/DDBJ whole genome shotgun (WGS) entry which is preliminary data.</text>
</comment>
<dbReference type="InterPro" id="IPR043502">
    <property type="entry name" value="DNA/RNA_pol_sf"/>
</dbReference>
<evidence type="ECO:0000259" key="1">
    <source>
        <dbReference type="PROSITE" id="PS50878"/>
    </source>
</evidence>
<reference evidence="3" key="1">
    <citation type="journal article" date="2019" name="Int. J. Syst. Evol. Microbiol.">
        <title>The Global Catalogue of Microorganisms (GCM) 10K type strain sequencing project: providing services to taxonomists for standard genome sequencing and annotation.</title>
        <authorList>
            <consortium name="The Broad Institute Genomics Platform"/>
            <consortium name="The Broad Institute Genome Sequencing Center for Infectious Disease"/>
            <person name="Wu L."/>
            <person name="Ma J."/>
        </authorList>
    </citation>
    <scope>NUCLEOTIDE SEQUENCE [LARGE SCALE GENOMIC DNA]</scope>
    <source>
        <strain evidence="3">JCM 17975</strain>
    </source>
</reference>
<sequence length="441" mass="49888">MFNLVHDPAFLVAAWTRVRDNKGARTAGVDGLAPRDVPGDRVLVGLARLREQIRAGTFSPELVRAKSIPKANGKVRTLGIPTTADRIVQASLKLVLEPIFEADFKPSSYGFRPRRRAQDAIAEINYLGSGTRDYSWVFEADISKCFDMIDHSALMARVRMRVKDKKVLRLVRGFLKAGVLSEDGSRRETITGTPQGGILSPLLANIALSVLDEYFAAKWAALGPEWTRAKHRRAGGPVMKVIRYADDFVVMVHGLRHHAEALWDEVAAVLAPMGLSLSAEKTRVVHIDDGFDFLGWHIQRRRMRGRGGKTAVYTYPSATSLARVRDKVRRLTRRASHRTLADLLRRLNPALRGWCAYFQHGVSKSTFSYLDRFAFWRIVGWLKKRHPRLNMHTLVRRHLPGWQIRDGGIEFFRAWKVTVTRYRYRGAKIPTPWTSAATATS</sequence>
<proteinExistence type="predicted"/>
<evidence type="ECO:0000313" key="3">
    <source>
        <dbReference type="Proteomes" id="UP001500843"/>
    </source>
</evidence>
<keyword evidence="2" id="KW-0808">Transferase</keyword>
<dbReference type="NCBIfam" id="TIGR04416">
    <property type="entry name" value="group_II_RT_mat"/>
    <property type="match status" value="1"/>
</dbReference>
<dbReference type="SUPFAM" id="SSF56672">
    <property type="entry name" value="DNA/RNA polymerases"/>
    <property type="match status" value="1"/>
</dbReference>
<name>A0ABP8YE98_9MICO</name>
<dbReference type="InterPro" id="IPR030931">
    <property type="entry name" value="Group_II_RT_mat"/>
</dbReference>
<dbReference type="PANTHER" id="PTHR34047">
    <property type="entry name" value="NUCLEAR INTRON MATURASE 1, MITOCHONDRIAL-RELATED"/>
    <property type="match status" value="1"/>
</dbReference>
<keyword evidence="2" id="KW-0695">RNA-directed DNA polymerase</keyword>
<gene>
    <name evidence="2" type="primary">ltrA</name>
    <name evidence="2" type="ORF">GCM10023198_60310</name>
</gene>